<organism evidence="2 3">
    <name type="scientific">Nocardia aobensis</name>
    <dbReference type="NCBI Taxonomy" id="257277"/>
    <lineage>
        <taxon>Bacteria</taxon>
        <taxon>Bacillati</taxon>
        <taxon>Actinomycetota</taxon>
        <taxon>Actinomycetes</taxon>
        <taxon>Mycobacteriales</taxon>
        <taxon>Nocardiaceae</taxon>
        <taxon>Nocardia</taxon>
    </lineage>
</organism>
<dbReference type="EMBL" id="JBIAMT010000001">
    <property type="protein sequence ID" value="MFF0495683.1"/>
    <property type="molecule type" value="Genomic_DNA"/>
</dbReference>
<feature type="region of interest" description="Disordered" evidence="1">
    <location>
        <begin position="68"/>
        <end position="95"/>
    </location>
</feature>
<name>A0ABW6NZB9_9NOCA</name>
<evidence type="ECO:0000313" key="3">
    <source>
        <dbReference type="Proteomes" id="UP001601442"/>
    </source>
</evidence>
<dbReference type="RefSeq" id="WP_387389944.1">
    <property type="nucleotide sequence ID" value="NZ_JBIAMT010000001.1"/>
</dbReference>
<evidence type="ECO:0000313" key="2">
    <source>
        <dbReference type="EMBL" id="MFF0495683.1"/>
    </source>
</evidence>
<keyword evidence="3" id="KW-1185">Reference proteome</keyword>
<feature type="compositionally biased region" description="Low complexity" evidence="1">
    <location>
        <begin position="70"/>
        <end position="81"/>
    </location>
</feature>
<comment type="caution">
    <text evidence="2">The sequence shown here is derived from an EMBL/GenBank/DDBJ whole genome shotgun (WGS) entry which is preliminary data.</text>
</comment>
<evidence type="ECO:0000256" key="1">
    <source>
        <dbReference type="SAM" id="MobiDB-lite"/>
    </source>
</evidence>
<protein>
    <submittedName>
        <fullName evidence="2">Uncharacterized protein</fullName>
    </submittedName>
</protein>
<reference evidence="2 3" key="1">
    <citation type="submission" date="2024-10" db="EMBL/GenBank/DDBJ databases">
        <title>The Natural Products Discovery Center: Release of the First 8490 Sequenced Strains for Exploring Actinobacteria Biosynthetic Diversity.</title>
        <authorList>
            <person name="Kalkreuter E."/>
            <person name="Kautsar S.A."/>
            <person name="Yang D."/>
            <person name="Bader C.D."/>
            <person name="Teijaro C.N."/>
            <person name="Fluegel L."/>
            <person name="Davis C.M."/>
            <person name="Simpson J.R."/>
            <person name="Lauterbach L."/>
            <person name="Steele A.D."/>
            <person name="Gui C."/>
            <person name="Meng S."/>
            <person name="Li G."/>
            <person name="Viehrig K."/>
            <person name="Ye F."/>
            <person name="Su P."/>
            <person name="Kiefer A.F."/>
            <person name="Nichols A."/>
            <person name="Cepeda A.J."/>
            <person name="Yan W."/>
            <person name="Fan B."/>
            <person name="Jiang Y."/>
            <person name="Adhikari A."/>
            <person name="Zheng C.-J."/>
            <person name="Schuster L."/>
            <person name="Cowan T.M."/>
            <person name="Smanski M.J."/>
            <person name="Chevrette M.G."/>
            <person name="De Carvalho L.P.S."/>
            <person name="Shen B."/>
        </authorList>
    </citation>
    <scope>NUCLEOTIDE SEQUENCE [LARGE SCALE GENOMIC DNA]</scope>
    <source>
        <strain evidence="2 3">NPDC004119</strain>
    </source>
</reference>
<proteinExistence type="predicted"/>
<sequence>MTSWFVHPLDDPRVLRDEYRADEPLTRLVVNHTFALLEAKERGLRDGPETAFPLLDDQRLGDALTCADMTTRPKGGRTTPTDRIAESPLAMGPKL</sequence>
<accession>A0ABW6NZB9</accession>
<gene>
    <name evidence="2" type="ORF">ACFYU5_04690</name>
</gene>
<dbReference type="Proteomes" id="UP001601442">
    <property type="component" value="Unassembled WGS sequence"/>
</dbReference>